<evidence type="ECO:0000256" key="1">
    <source>
        <dbReference type="ARBA" id="ARBA00000085"/>
    </source>
</evidence>
<comment type="catalytic activity">
    <reaction evidence="1">
        <text>ATP + protein L-histidine = ADP + protein N-phospho-L-histidine.</text>
        <dbReference type="EC" id="2.7.13.3"/>
    </reaction>
</comment>
<dbReference type="CDD" id="cd16917">
    <property type="entry name" value="HATPase_UhpB-NarQ-NarX-like"/>
    <property type="match status" value="1"/>
</dbReference>
<feature type="transmembrane region" description="Helical" evidence="9">
    <location>
        <begin position="34"/>
        <end position="53"/>
    </location>
</feature>
<dbReference type="Gene3D" id="3.30.565.10">
    <property type="entry name" value="Histidine kinase-like ATPase, C-terminal domain"/>
    <property type="match status" value="1"/>
</dbReference>
<feature type="domain" description="Signal transduction histidine kinase subgroup 3 dimerisation and phosphoacceptor" evidence="10">
    <location>
        <begin position="198"/>
        <end position="260"/>
    </location>
</feature>
<keyword evidence="9" id="KW-1133">Transmembrane helix</keyword>
<dbReference type="InterPro" id="IPR011712">
    <property type="entry name" value="Sig_transdc_His_kin_sub3_dim/P"/>
</dbReference>
<evidence type="ECO:0000313" key="11">
    <source>
        <dbReference type="EMBL" id="GAA1765779.1"/>
    </source>
</evidence>
<dbReference type="Proteomes" id="UP001501204">
    <property type="component" value="Unassembled WGS sequence"/>
</dbReference>
<keyword evidence="6" id="KW-0418">Kinase</keyword>
<dbReference type="PANTHER" id="PTHR24421">
    <property type="entry name" value="NITRATE/NITRITE SENSOR PROTEIN NARX-RELATED"/>
    <property type="match status" value="1"/>
</dbReference>
<keyword evidence="9" id="KW-0472">Membrane</keyword>
<keyword evidence="12" id="KW-1185">Reference proteome</keyword>
<keyword evidence="8" id="KW-0902">Two-component regulatory system</keyword>
<evidence type="ECO:0000256" key="6">
    <source>
        <dbReference type="ARBA" id="ARBA00022777"/>
    </source>
</evidence>
<evidence type="ECO:0000256" key="4">
    <source>
        <dbReference type="ARBA" id="ARBA00022679"/>
    </source>
</evidence>
<evidence type="ECO:0000256" key="3">
    <source>
        <dbReference type="ARBA" id="ARBA00022553"/>
    </source>
</evidence>
<accession>A0ABN2KTH3</accession>
<dbReference type="EC" id="2.7.13.3" evidence="2"/>
<evidence type="ECO:0000256" key="8">
    <source>
        <dbReference type="ARBA" id="ARBA00023012"/>
    </source>
</evidence>
<dbReference type="RefSeq" id="WP_344123088.1">
    <property type="nucleotide sequence ID" value="NZ_BAAAOA010000029.1"/>
</dbReference>
<name>A0ABN2KTH3_9MICC</name>
<proteinExistence type="predicted"/>
<dbReference type="Pfam" id="PF07730">
    <property type="entry name" value="HisKA_3"/>
    <property type="match status" value="1"/>
</dbReference>
<protein>
    <recommendedName>
        <fullName evidence="2">histidine kinase</fullName>
        <ecNumber evidence="2">2.7.13.3</ecNumber>
    </recommendedName>
</protein>
<dbReference type="InterPro" id="IPR036890">
    <property type="entry name" value="HATPase_C_sf"/>
</dbReference>
<keyword evidence="4" id="KW-0808">Transferase</keyword>
<dbReference type="EMBL" id="BAAAOA010000029">
    <property type="protein sequence ID" value="GAA1765779.1"/>
    <property type="molecule type" value="Genomic_DNA"/>
</dbReference>
<evidence type="ECO:0000256" key="2">
    <source>
        <dbReference type="ARBA" id="ARBA00012438"/>
    </source>
</evidence>
<keyword evidence="9" id="KW-0812">Transmembrane</keyword>
<feature type="transmembrane region" description="Helical" evidence="9">
    <location>
        <begin position="109"/>
        <end position="136"/>
    </location>
</feature>
<organism evidence="11 12">
    <name type="scientific">Kocuria aegyptia</name>
    <dbReference type="NCBI Taxonomy" id="330943"/>
    <lineage>
        <taxon>Bacteria</taxon>
        <taxon>Bacillati</taxon>
        <taxon>Actinomycetota</taxon>
        <taxon>Actinomycetes</taxon>
        <taxon>Micrococcales</taxon>
        <taxon>Micrococcaceae</taxon>
        <taxon>Kocuria</taxon>
    </lineage>
</organism>
<evidence type="ECO:0000259" key="10">
    <source>
        <dbReference type="Pfam" id="PF07730"/>
    </source>
</evidence>
<reference evidence="11 12" key="1">
    <citation type="journal article" date="2019" name="Int. J. Syst. Evol. Microbiol.">
        <title>The Global Catalogue of Microorganisms (GCM) 10K type strain sequencing project: providing services to taxonomists for standard genome sequencing and annotation.</title>
        <authorList>
            <consortium name="The Broad Institute Genomics Platform"/>
            <consortium name="The Broad Institute Genome Sequencing Center for Infectious Disease"/>
            <person name="Wu L."/>
            <person name="Ma J."/>
        </authorList>
    </citation>
    <scope>NUCLEOTIDE SEQUENCE [LARGE SCALE GENOMIC DNA]</scope>
    <source>
        <strain evidence="11 12">JCM 14735</strain>
    </source>
</reference>
<feature type="transmembrane region" description="Helical" evidence="9">
    <location>
        <begin position="151"/>
        <end position="172"/>
    </location>
</feature>
<evidence type="ECO:0000256" key="5">
    <source>
        <dbReference type="ARBA" id="ARBA00022741"/>
    </source>
</evidence>
<feature type="transmembrane region" description="Helical" evidence="9">
    <location>
        <begin position="73"/>
        <end position="97"/>
    </location>
</feature>
<keyword evidence="3" id="KW-0597">Phosphoprotein</keyword>
<dbReference type="SUPFAM" id="SSF55874">
    <property type="entry name" value="ATPase domain of HSP90 chaperone/DNA topoisomerase II/histidine kinase"/>
    <property type="match status" value="1"/>
</dbReference>
<dbReference type="PANTHER" id="PTHR24421:SF10">
    <property type="entry name" value="NITRATE_NITRITE SENSOR PROTEIN NARQ"/>
    <property type="match status" value="1"/>
</dbReference>
<comment type="caution">
    <text evidence="11">The sequence shown here is derived from an EMBL/GenBank/DDBJ whole genome shotgun (WGS) entry which is preliminary data.</text>
</comment>
<evidence type="ECO:0000256" key="9">
    <source>
        <dbReference type="SAM" id="Phobius"/>
    </source>
</evidence>
<gene>
    <name evidence="11" type="ORF">GCM10009767_25540</name>
</gene>
<evidence type="ECO:0000313" key="12">
    <source>
        <dbReference type="Proteomes" id="UP001501204"/>
    </source>
</evidence>
<sequence length="405" mass="43001">MARGAAQQDSRPARTALLPPGIARSRPLHRWVRSALLLFITVSALDAVRLVLSGPGLGFGGRDYELLLVALEAGTFAVLTLRASWTWLPLAALLVLLHPQVNPGSYMVVVPLLLAFAAYGAALPGLAAAFGIFLVWQVSWAVNVSVVGPQFLWSYVPLSLVLLLPGLVLRVLSAQRELDRVEIDEGRQRTARALEQQRLELARELHDIVAHDLTVIAMQARSGAYSGDPGTMKETLDVVGDSSRAALKDLRRLLGIMRIEPGAGLARDASAAAAVDTGRDLEEVAAALREVGFRAKTRVGGDLSRIPEGVRPTVQRVLREASTNIMKHAPARTGCALAVLVDEADIRVEVHNDAGPGARPGLPVSGYGLLGLRERVQLLGGELAAGPADGGWRVGARIPLGPAAV</sequence>
<dbReference type="InterPro" id="IPR050482">
    <property type="entry name" value="Sensor_HK_TwoCompSys"/>
</dbReference>
<keyword evidence="7" id="KW-0067">ATP-binding</keyword>
<evidence type="ECO:0000256" key="7">
    <source>
        <dbReference type="ARBA" id="ARBA00022840"/>
    </source>
</evidence>
<keyword evidence="5" id="KW-0547">Nucleotide-binding</keyword>
<dbReference type="Gene3D" id="1.20.5.1930">
    <property type="match status" value="1"/>
</dbReference>